<name>A0A813HAI9_POLGL</name>
<reference evidence="1" key="1">
    <citation type="submission" date="2021-02" db="EMBL/GenBank/DDBJ databases">
        <authorList>
            <person name="Dougan E. K."/>
            <person name="Rhodes N."/>
            <person name="Thang M."/>
            <person name="Chan C."/>
        </authorList>
    </citation>
    <scope>NUCLEOTIDE SEQUENCE</scope>
</reference>
<comment type="caution">
    <text evidence="1">The sequence shown here is derived from an EMBL/GenBank/DDBJ whole genome shotgun (WGS) entry which is preliminary data.</text>
</comment>
<proteinExistence type="predicted"/>
<protein>
    <submittedName>
        <fullName evidence="1">Uncharacterized protein</fullName>
    </submittedName>
</protein>
<gene>
    <name evidence="1" type="ORF">PGLA1383_LOCUS50308</name>
</gene>
<dbReference type="EMBL" id="CAJNNV010031100">
    <property type="protein sequence ID" value="CAE8634660.1"/>
    <property type="molecule type" value="Genomic_DNA"/>
</dbReference>
<evidence type="ECO:0000313" key="2">
    <source>
        <dbReference type="Proteomes" id="UP000654075"/>
    </source>
</evidence>
<accession>A0A813HAI9</accession>
<dbReference type="AlphaFoldDB" id="A0A813HAI9"/>
<organism evidence="1 2">
    <name type="scientific">Polarella glacialis</name>
    <name type="common">Dinoflagellate</name>
    <dbReference type="NCBI Taxonomy" id="89957"/>
    <lineage>
        <taxon>Eukaryota</taxon>
        <taxon>Sar</taxon>
        <taxon>Alveolata</taxon>
        <taxon>Dinophyceae</taxon>
        <taxon>Suessiales</taxon>
        <taxon>Suessiaceae</taxon>
        <taxon>Polarella</taxon>
    </lineage>
</organism>
<sequence length="385" mass="43469">MSLVWRTAAAFTSRHARSSNSFFRASANSGLHGFSSTLGLGAPPELEAHGCQRSAALCIALRPSGHVTWSRGFATRRYKGFWTSEEGHADILSFMATYHPRVDTSTMTPEWWTENIQSLYSALDVKCSMCEYHSSPRLHNIFHLGRGIACICNGTARWASPEGFTRCKEILSSARFDSIDHSGIDRTWWQKNIRNLDSKLIASCRECGQEVASRITDICNKGQGFGCACQRKTELKLLEWLQLHFGTACKVEREVRGCVNAATGRHLPFDFRVKERILIELDGWLHFCGTDFAGNPCKATSERDLMKERWALGSDHVLIRVLQRDVWSDRADWQSYLLNSIAEAELDSRPRVILPDAPEYQVGIYHELRVGNCTDSILKDKQTDC</sequence>
<keyword evidence="2" id="KW-1185">Reference proteome</keyword>
<dbReference type="Proteomes" id="UP000654075">
    <property type="component" value="Unassembled WGS sequence"/>
</dbReference>
<evidence type="ECO:0000313" key="1">
    <source>
        <dbReference type="EMBL" id="CAE8634660.1"/>
    </source>
</evidence>